<evidence type="ECO:0000256" key="3">
    <source>
        <dbReference type="ARBA" id="ARBA00022452"/>
    </source>
</evidence>
<dbReference type="SUPFAM" id="SSF56935">
    <property type="entry name" value="Porins"/>
    <property type="match status" value="1"/>
</dbReference>
<sequence length="1153" mass="124166">MSIKHNIRNRCTRLSHVALTLILATLSASVSMAQTSTGRIIGVVTDTQEHVIPGASVAATDVATGAKSSTTTKGDGSYEILNLPIGSYSIQISASGFSDLVTKPAPLNINQALRIDGKLTVGSSTTTVHVNTVTEQVETVSPTVSGTVTGAPIQNLPLNGRNTLSLATTQAGVTPTEGKPGAALSFSIAGGRTNSVSFILDGGVNNDVESNNVVANPNPDAVAEFRILANNYSAEYGRNGGGVVTVVTKSGTNQMHGSLFDFLRNDAFNANDFFDNQNGQPRPVLKRNQFGGTIGGRIVKDKLFYFFAYQGQRQSQKLTEPAVTVYTPAEINGDFSQAATDASGQPAPDPGVVSFLQSHSYYQPDATLASQGIIDPTRIDGIAHNYISAGLIPSSPSGTISPQAAALDNFDEYDGKGTWYPTQSDHFEFTVAYNSEKVANPFLVTNVPGFNGGTNTVNGALNLDYTKVFTASLLNDAHGTAQRHQYLNVILNNTPSPTALGVNINVDRSYGPPILTFTSGMNVSYNANWPSSKADNTYGASDVLTWIVKSHTLKFGAAFSNLQENTVYSYNGNGSFDFDSYFPVASGNDLADFLLGAPDNYIQSARSPNNEHQSQLGLFAQDEWKATSRLVLTLGLRYDYTEPETDTHGYTYSVIPGLTDSYFTDMPLGLVVPGDKGAPKGWYFPDRTDFAPRVGFAYDVSGNGATSIRGGFGKFYDMINGTMSDWANGYPPWFASVNFFFVPNELANGPNQLLSNPYPSACSSPDPTSTFCEAPLGIIDPYPSKPTPRGASFLSTGASFPYGGSYTFVNPHMKVPYIYQYNLTVQKQLSDGLVGQIGYAGNLTRHEEIWVDDNPIMPGGAARLINSETGAVDNVNGFGPLISFDNKSNGNYNGLLASLTKSTGSVGKLGPMFFTLAYTWSHMLNNGARDGQSAVVPYYNPNQFYSNADSDMRNRFAYSGGWTPAFDRLWTAGPKLLMQGWNFYYVGYVQSGTPLDLYLNPAIGYPASSTSPGSSGYGDSELERPNVVSPNIHYFNPHRSQTIGGNTGNFYFSPSDFAIDPCIAANTCPQGFYGTYQRNSMFGPGRSDIDLSIEKVIPLAGDRMRLTARAEAFNVVNNVQFVAPSYRFHSSTLGQVTQTYDPRILQLSLRMSF</sequence>
<dbReference type="AlphaFoldDB" id="A0A372IUS9"/>
<keyword evidence="3" id="KW-1134">Transmembrane beta strand</keyword>
<dbReference type="EMBL" id="QVQT01000001">
    <property type="protein sequence ID" value="RFU18655.1"/>
    <property type="molecule type" value="Genomic_DNA"/>
</dbReference>
<dbReference type="GO" id="GO:0044718">
    <property type="term" value="P:siderophore transmembrane transport"/>
    <property type="evidence" value="ECO:0007669"/>
    <property type="project" value="TreeGrafter"/>
</dbReference>
<evidence type="ECO:0000256" key="6">
    <source>
        <dbReference type="ARBA" id="ARBA00023237"/>
    </source>
</evidence>
<dbReference type="Pfam" id="PF25183">
    <property type="entry name" value="OMP_b-brl_4"/>
    <property type="match status" value="1"/>
</dbReference>
<dbReference type="Proteomes" id="UP000264702">
    <property type="component" value="Unassembled WGS sequence"/>
</dbReference>
<dbReference type="Gene3D" id="2.60.40.1120">
    <property type="entry name" value="Carboxypeptidase-like, regulatory domain"/>
    <property type="match status" value="1"/>
</dbReference>
<evidence type="ECO:0000256" key="5">
    <source>
        <dbReference type="ARBA" id="ARBA00023136"/>
    </source>
</evidence>
<dbReference type="InterPro" id="IPR036942">
    <property type="entry name" value="Beta-barrel_TonB_sf"/>
</dbReference>
<dbReference type="PANTHER" id="PTHR30069">
    <property type="entry name" value="TONB-DEPENDENT OUTER MEMBRANE RECEPTOR"/>
    <property type="match status" value="1"/>
</dbReference>
<dbReference type="PANTHER" id="PTHR30069:SF46">
    <property type="entry name" value="OAR PROTEIN"/>
    <property type="match status" value="1"/>
</dbReference>
<keyword evidence="7" id="KW-0732">Signal</keyword>
<keyword evidence="5" id="KW-0472">Membrane</keyword>
<dbReference type="GO" id="GO:0009279">
    <property type="term" value="C:cell outer membrane"/>
    <property type="evidence" value="ECO:0007669"/>
    <property type="project" value="UniProtKB-SubCell"/>
</dbReference>
<evidence type="ECO:0000256" key="2">
    <source>
        <dbReference type="ARBA" id="ARBA00022448"/>
    </source>
</evidence>
<evidence type="ECO:0000313" key="9">
    <source>
        <dbReference type="EMBL" id="RFU18655.1"/>
    </source>
</evidence>
<dbReference type="GO" id="GO:0030246">
    <property type="term" value="F:carbohydrate binding"/>
    <property type="evidence" value="ECO:0007669"/>
    <property type="project" value="InterPro"/>
</dbReference>
<evidence type="ECO:0000256" key="7">
    <source>
        <dbReference type="SAM" id="SignalP"/>
    </source>
</evidence>
<evidence type="ECO:0000256" key="4">
    <source>
        <dbReference type="ARBA" id="ARBA00022692"/>
    </source>
</evidence>
<evidence type="ECO:0000313" key="10">
    <source>
        <dbReference type="Proteomes" id="UP000264702"/>
    </source>
</evidence>
<keyword evidence="2" id="KW-0813">Transport</keyword>
<name>A0A372IUS9_9BACT</name>
<dbReference type="InterPro" id="IPR037066">
    <property type="entry name" value="Plug_dom_sf"/>
</dbReference>
<protein>
    <recommendedName>
        <fullName evidence="8">TonB-dependent transporter Oar-like beta-barrel domain-containing protein</fullName>
    </recommendedName>
</protein>
<dbReference type="InterPro" id="IPR057601">
    <property type="entry name" value="Oar-like_b-barrel"/>
</dbReference>
<dbReference type="Gene3D" id="2.40.170.20">
    <property type="entry name" value="TonB-dependent receptor, beta-barrel domain"/>
    <property type="match status" value="1"/>
</dbReference>
<dbReference type="InterPro" id="IPR013784">
    <property type="entry name" value="Carb-bd-like_fold"/>
</dbReference>
<dbReference type="InterPro" id="IPR039426">
    <property type="entry name" value="TonB-dep_rcpt-like"/>
</dbReference>
<feature type="signal peptide" evidence="7">
    <location>
        <begin position="1"/>
        <end position="33"/>
    </location>
</feature>
<comment type="caution">
    <text evidence="9">The sequence shown here is derived from an EMBL/GenBank/DDBJ whole genome shotgun (WGS) entry which is preliminary data.</text>
</comment>
<accession>A0A372IUS9</accession>
<feature type="chain" id="PRO_5017085090" description="TonB-dependent transporter Oar-like beta-barrel domain-containing protein" evidence="7">
    <location>
        <begin position="34"/>
        <end position="1153"/>
    </location>
</feature>
<organism evidence="9 10">
    <name type="scientific">Paracidobacterium acidisoli</name>
    <dbReference type="NCBI Taxonomy" id="2303751"/>
    <lineage>
        <taxon>Bacteria</taxon>
        <taxon>Pseudomonadati</taxon>
        <taxon>Acidobacteriota</taxon>
        <taxon>Terriglobia</taxon>
        <taxon>Terriglobales</taxon>
        <taxon>Acidobacteriaceae</taxon>
        <taxon>Paracidobacterium</taxon>
    </lineage>
</organism>
<dbReference type="GO" id="GO:0015344">
    <property type="term" value="F:siderophore uptake transmembrane transporter activity"/>
    <property type="evidence" value="ECO:0007669"/>
    <property type="project" value="TreeGrafter"/>
</dbReference>
<keyword evidence="10" id="KW-1185">Reference proteome</keyword>
<evidence type="ECO:0000256" key="1">
    <source>
        <dbReference type="ARBA" id="ARBA00004571"/>
    </source>
</evidence>
<dbReference type="Pfam" id="PF13620">
    <property type="entry name" value="CarboxypepD_reg"/>
    <property type="match status" value="1"/>
</dbReference>
<keyword evidence="4" id="KW-0812">Transmembrane</keyword>
<dbReference type="SUPFAM" id="SSF49452">
    <property type="entry name" value="Starch-binding domain-like"/>
    <property type="match status" value="1"/>
</dbReference>
<comment type="subcellular location">
    <subcellularLocation>
        <location evidence="1">Cell outer membrane</location>
        <topology evidence="1">Multi-pass membrane protein</topology>
    </subcellularLocation>
</comment>
<dbReference type="Gene3D" id="2.170.130.10">
    <property type="entry name" value="TonB-dependent receptor, plug domain"/>
    <property type="match status" value="1"/>
</dbReference>
<gene>
    <name evidence="9" type="ORF">D0Y96_03685</name>
</gene>
<reference evidence="9 10" key="1">
    <citation type="submission" date="2018-08" db="EMBL/GenBank/DDBJ databases">
        <title>Acidipila sp. 4G-K13, an acidobacterium isolated from forest soil.</title>
        <authorList>
            <person name="Gao Z.-H."/>
            <person name="Qiu L.-H."/>
        </authorList>
    </citation>
    <scope>NUCLEOTIDE SEQUENCE [LARGE SCALE GENOMIC DNA]</scope>
    <source>
        <strain evidence="9 10">4G-K13</strain>
    </source>
</reference>
<keyword evidence="6" id="KW-0998">Cell outer membrane</keyword>
<evidence type="ECO:0000259" key="8">
    <source>
        <dbReference type="Pfam" id="PF25183"/>
    </source>
</evidence>
<feature type="domain" description="TonB-dependent transporter Oar-like beta-barrel" evidence="8">
    <location>
        <begin position="247"/>
        <end position="1146"/>
    </location>
</feature>
<proteinExistence type="predicted"/>